<proteinExistence type="predicted"/>
<keyword evidence="7" id="KW-0378">Hydrolase</keyword>
<dbReference type="InterPro" id="IPR022764">
    <property type="entry name" value="Peptidase_S54_rhomboid_dom"/>
</dbReference>
<sequence>MNRIQYNSPVILTFSIIVVMIHLVNSVLIHEFTLRYFVVRPSMSFLNPPDYFRLVSHVLGHGSWRHLFSNLTYILLLGPLLEEKYGSLTILVMMLFTAFFTGIINVLVFSTGLFGASGIVFMLIILGSIADIKQGTVPLTFILVAGIFIGTEVFNAFRGDNISQMAHIVGGSMGAAFGFALAKPLKKNKAVEKKQPVDFLESPNRWKDTDK</sequence>
<dbReference type="GO" id="GO:0004252">
    <property type="term" value="F:serine-type endopeptidase activity"/>
    <property type="evidence" value="ECO:0007669"/>
    <property type="project" value="InterPro"/>
</dbReference>
<evidence type="ECO:0000313" key="8">
    <source>
        <dbReference type="Proteomes" id="UP000663722"/>
    </source>
</evidence>
<evidence type="ECO:0000256" key="5">
    <source>
        <dbReference type="SAM" id="Phobius"/>
    </source>
</evidence>
<evidence type="ECO:0000259" key="6">
    <source>
        <dbReference type="Pfam" id="PF01694"/>
    </source>
</evidence>
<dbReference type="GO" id="GO:0006508">
    <property type="term" value="P:proteolysis"/>
    <property type="evidence" value="ECO:0007669"/>
    <property type="project" value="UniProtKB-KW"/>
</dbReference>
<dbReference type="KEGG" id="dmm:dnm_012360"/>
<keyword evidence="7" id="KW-0645">Protease</keyword>
<protein>
    <submittedName>
        <fullName evidence="7">Rhomboid family intramembrane serine protease</fullName>
    </submittedName>
</protein>
<dbReference type="PANTHER" id="PTHR43066">
    <property type="entry name" value="RHOMBOID-RELATED PROTEIN"/>
    <property type="match status" value="1"/>
</dbReference>
<organism evidence="7 8">
    <name type="scientific">Desulfonema magnum</name>
    <dbReference type="NCBI Taxonomy" id="45655"/>
    <lineage>
        <taxon>Bacteria</taxon>
        <taxon>Pseudomonadati</taxon>
        <taxon>Thermodesulfobacteriota</taxon>
        <taxon>Desulfobacteria</taxon>
        <taxon>Desulfobacterales</taxon>
        <taxon>Desulfococcaceae</taxon>
        <taxon>Desulfonema</taxon>
    </lineage>
</organism>
<dbReference type="EMBL" id="CP061800">
    <property type="protein sequence ID" value="QTA85231.1"/>
    <property type="molecule type" value="Genomic_DNA"/>
</dbReference>
<evidence type="ECO:0000256" key="2">
    <source>
        <dbReference type="ARBA" id="ARBA00022692"/>
    </source>
</evidence>
<dbReference type="InterPro" id="IPR035952">
    <property type="entry name" value="Rhomboid-like_sf"/>
</dbReference>
<keyword evidence="2 5" id="KW-0812">Transmembrane</keyword>
<gene>
    <name evidence="7" type="ORF">dnm_012360</name>
</gene>
<feature type="transmembrane region" description="Helical" evidence="5">
    <location>
        <begin position="12"/>
        <end position="38"/>
    </location>
</feature>
<feature type="transmembrane region" description="Helical" evidence="5">
    <location>
        <begin position="88"/>
        <end position="108"/>
    </location>
</feature>
<feature type="transmembrane region" description="Helical" evidence="5">
    <location>
        <begin position="139"/>
        <end position="158"/>
    </location>
</feature>
<comment type="subcellular location">
    <subcellularLocation>
        <location evidence="1">Membrane</location>
        <topology evidence="1">Multi-pass membrane protein</topology>
    </subcellularLocation>
</comment>
<keyword evidence="8" id="KW-1185">Reference proteome</keyword>
<dbReference type="Proteomes" id="UP000663722">
    <property type="component" value="Chromosome"/>
</dbReference>
<evidence type="ECO:0000313" key="7">
    <source>
        <dbReference type="EMBL" id="QTA85231.1"/>
    </source>
</evidence>
<keyword evidence="3 5" id="KW-1133">Transmembrane helix</keyword>
<name>A0A975BGY7_9BACT</name>
<reference evidence="7" key="1">
    <citation type="journal article" date="2021" name="Microb. Physiol.">
        <title>Proteogenomic Insights into the Physiology of Marine, Sulfate-Reducing, Filamentous Desulfonema limicola and Desulfonema magnum.</title>
        <authorList>
            <person name="Schnaars V."/>
            <person name="Wohlbrand L."/>
            <person name="Scheve S."/>
            <person name="Hinrichs C."/>
            <person name="Reinhardt R."/>
            <person name="Rabus R."/>
        </authorList>
    </citation>
    <scope>NUCLEOTIDE SEQUENCE</scope>
    <source>
        <strain evidence="7">4be13</strain>
    </source>
</reference>
<accession>A0A975BGY7</accession>
<dbReference type="PANTHER" id="PTHR43066:SF5">
    <property type="entry name" value="RHOMBOID-LIKE PROTEIN 11, CHLOROPLASTIC-RELATED"/>
    <property type="match status" value="1"/>
</dbReference>
<dbReference type="SUPFAM" id="SSF144091">
    <property type="entry name" value="Rhomboid-like"/>
    <property type="match status" value="1"/>
</dbReference>
<dbReference type="GO" id="GO:0016020">
    <property type="term" value="C:membrane"/>
    <property type="evidence" value="ECO:0007669"/>
    <property type="project" value="UniProtKB-SubCell"/>
</dbReference>
<dbReference type="Pfam" id="PF01694">
    <property type="entry name" value="Rhomboid"/>
    <property type="match status" value="1"/>
</dbReference>
<feature type="transmembrane region" description="Helical" evidence="5">
    <location>
        <begin position="114"/>
        <end position="132"/>
    </location>
</feature>
<keyword evidence="4 5" id="KW-0472">Membrane</keyword>
<dbReference type="AlphaFoldDB" id="A0A975BGY7"/>
<evidence type="ECO:0000256" key="4">
    <source>
        <dbReference type="ARBA" id="ARBA00023136"/>
    </source>
</evidence>
<evidence type="ECO:0000256" key="1">
    <source>
        <dbReference type="ARBA" id="ARBA00004141"/>
    </source>
</evidence>
<dbReference type="Gene3D" id="1.20.1540.10">
    <property type="entry name" value="Rhomboid-like"/>
    <property type="match status" value="1"/>
</dbReference>
<dbReference type="RefSeq" id="WP_246556188.1">
    <property type="nucleotide sequence ID" value="NZ_CP061800.1"/>
</dbReference>
<feature type="domain" description="Peptidase S54 rhomboid" evidence="6">
    <location>
        <begin position="50"/>
        <end position="183"/>
    </location>
</feature>
<evidence type="ECO:0000256" key="3">
    <source>
        <dbReference type="ARBA" id="ARBA00022989"/>
    </source>
</evidence>